<evidence type="ECO:0000313" key="2">
    <source>
        <dbReference type="WBParaSite" id="EEL_0000703901-mRNA-1"/>
    </source>
</evidence>
<name>A0A0R3RXT0_9BILA</name>
<organism evidence="1 2">
    <name type="scientific">Elaeophora elaphi</name>
    <dbReference type="NCBI Taxonomy" id="1147741"/>
    <lineage>
        <taxon>Eukaryota</taxon>
        <taxon>Metazoa</taxon>
        <taxon>Ecdysozoa</taxon>
        <taxon>Nematoda</taxon>
        <taxon>Chromadorea</taxon>
        <taxon>Rhabditida</taxon>
        <taxon>Spirurina</taxon>
        <taxon>Spiruromorpha</taxon>
        <taxon>Filarioidea</taxon>
        <taxon>Onchocercidae</taxon>
        <taxon>Elaeophora</taxon>
    </lineage>
</organism>
<reference evidence="2" key="1">
    <citation type="submission" date="2017-02" db="UniProtKB">
        <authorList>
            <consortium name="WormBaseParasite"/>
        </authorList>
    </citation>
    <scope>IDENTIFICATION</scope>
</reference>
<dbReference type="AlphaFoldDB" id="A0A0R3RXT0"/>
<proteinExistence type="predicted"/>
<evidence type="ECO:0000313" key="1">
    <source>
        <dbReference type="Proteomes" id="UP000050640"/>
    </source>
</evidence>
<accession>A0A0R3RXT0</accession>
<sequence>MVSSPVYILDIMVCHSPIKSEKLISPELISTIFTFLSFMTLHSTHTTVLTGIGHWPNFSLEFNRVGVAECLQRVSGVSWLSPEE</sequence>
<dbReference type="WBParaSite" id="EEL_0000703901-mRNA-1">
    <property type="protein sequence ID" value="EEL_0000703901-mRNA-1"/>
    <property type="gene ID" value="EEL_0000703901"/>
</dbReference>
<keyword evidence="1" id="KW-1185">Reference proteome</keyword>
<dbReference type="Proteomes" id="UP000050640">
    <property type="component" value="Unplaced"/>
</dbReference>
<protein>
    <submittedName>
        <fullName evidence="2">Ovule protein</fullName>
    </submittedName>
</protein>